<dbReference type="Gene3D" id="3.90.930.12">
    <property type="entry name" value="Ribosomal protein L6, alpha-beta domain"/>
    <property type="match status" value="2"/>
</dbReference>
<dbReference type="Pfam" id="PF00347">
    <property type="entry name" value="Ribosomal_L6"/>
    <property type="match status" value="2"/>
</dbReference>
<evidence type="ECO:0000259" key="7">
    <source>
        <dbReference type="Pfam" id="PF00347"/>
    </source>
</evidence>
<evidence type="ECO:0000256" key="2">
    <source>
        <dbReference type="ARBA" id="ARBA00022980"/>
    </source>
</evidence>
<dbReference type="InterPro" id="IPR019906">
    <property type="entry name" value="Ribosomal_uL6_bac-type"/>
</dbReference>
<dbReference type="InterPro" id="IPR036789">
    <property type="entry name" value="Ribosomal_uL6-like_a/b-dom_sf"/>
</dbReference>
<dbReference type="EMBL" id="MFLV01000023">
    <property type="protein sequence ID" value="OGG71382.1"/>
    <property type="molecule type" value="Genomic_DNA"/>
</dbReference>
<comment type="similarity">
    <text evidence="1 4 5">Belongs to the universal ribosomal protein uL6 family.</text>
</comment>
<accession>A0A1F6EDV0</accession>
<dbReference type="SUPFAM" id="SSF56053">
    <property type="entry name" value="Ribosomal protein L6"/>
    <property type="match status" value="2"/>
</dbReference>
<feature type="domain" description="Large ribosomal subunit protein uL6 alpha-beta" evidence="7">
    <location>
        <begin position="11"/>
        <end position="78"/>
    </location>
</feature>
<dbReference type="AlphaFoldDB" id="A0A1F6EDV0"/>
<proteinExistence type="inferred from homology"/>
<evidence type="ECO:0000256" key="1">
    <source>
        <dbReference type="ARBA" id="ARBA00009356"/>
    </source>
</evidence>
<protein>
    <recommendedName>
        <fullName evidence="4">Large ribosomal subunit protein uL6</fullName>
    </recommendedName>
</protein>
<dbReference type="PIRSF" id="PIRSF002162">
    <property type="entry name" value="Ribosomal_L6"/>
    <property type="match status" value="1"/>
</dbReference>
<dbReference type="GO" id="GO:0019843">
    <property type="term" value="F:rRNA binding"/>
    <property type="evidence" value="ECO:0007669"/>
    <property type="project" value="UniProtKB-UniRule"/>
</dbReference>
<dbReference type="PRINTS" id="PR00059">
    <property type="entry name" value="RIBOSOMALL6"/>
</dbReference>
<dbReference type="NCBIfam" id="TIGR03654">
    <property type="entry name" value="L6_bact"/>
    <property type="match status" value="1"/>
</dbReference>
<name>A0A1F6EDV0_9BACT</name>
<evidence type="ECO:0000256" key="3">
    <source>
        <dbReference type="ARBA" id="ARBA00023274"/>
    </source>
</evidence>
<dbReference type="InterPro" id="IPR002358">
    <property type="entry name" value="Ribosomal_uL6_CS"/>
</dbReference>
<feature type="domain" description="Large ribosomal subunit protein uL6 alpha-beta" evidence="7">
    <location>
        <begin position="89"/>
        <end position="161"/>
    </location>
</feature>
<comment type="subunit">
    <text evidence="4">Part of the 50S ribosomal subunit.</text>
</comment>
<evidence type="ECO:0000313" key="9">
    <source>
        <dbReference type="Proteomes" id="UP000179115"/>
    </source>
</evidence>
<sequence length="178" mass="19214">MSRIGKQIITVPEKTEVTVEGNIVRVKGPGGQLMRTLPSGVSLIILEKTIELKLGDPEKVALWGTSTAHIKNMIAGVNKPFSKQLIIEGIGYRAEVSGTTLTLALGFSHPVKIPIPEGLKVSIEKGTMTISGIDREAVGQFAAKVRALKKPEPYKGKGIRYSDEIIRRKEGKRATATA</sequence>
<dbReference type="PANTHER" id="PTHR11655:SF14">
    <property type="entry name" value="LARGE RIBOSOMAL SUBUNIT PROTEIN UL6M"/>
    <property type="match status" value="1"/>
</dbReference>
<dbReference type="STRING" id="1798508.A3A35_01380"/>
<gene>
    <name evidence="4" type="primary">rplF</name>
    <name evidence="8" type="ORF">A3A35_01380</name>
</gene>
<organism evidence="8 9">
    <name type="scientific">Candidatus Kaiserbacteria bacterium RIFCSPLOWO2_01_FULL_51_21</name>
    <dbReference type="NCBI Taxonomy" id="1798508"/>
    <lineage>
        <taxon>Bacteria</taxon>
        <taxon>Candidatus Kaiseribacteriota</taxon>
    </lineage>
</organism>
<dbReference type="Proteomes" id="UP000179115">
    <property type="component" value="Unassembled WGS sequence"/>
</dbReference>
<evidence type="ECO:0000256" key="5">
    <source>
        <dbReference type="RuleBase" id="RU003869"/>
    </source>
</evidence>
<dbReference type="PROSITE" id="PS00525">
    <property type="entry name" value="RIBOSOMAL_L6_1"/>
    <property type="match status" value="1"/>
</dbReference>
<dbReference type="InterPro" id="IPR020040">
    <property type="entry name" value="Ribosomal_uL6_a/b-dom"/>
</dbReference>
<dbReference type="GO" id="GO:0002181">
    <property type="term" value="P:cytoplasmic translation"/>
    <property type="evidence" value="ECO:0007669"/>
    <property type="project" value="TreeGrafter"/>
</dbReference>
<dbReference type="FunFam" id="3.90.930.12:FF:000001">
    <property type="entry name" value="50S ribosomal protein L6"/>
    <property type="match status" value="1"/>
</dbReference>
<dbReference type="GO" id="GO:0022625">
    <property type="term" value="C:cytosolic large ribosomal subunit"/>
    <property type="evidence" value="ECO:0007669"/>
    <property type="project" value="UniProtKB-UniRule"/>
</dbReference>
<evidence type="ECO:0000256" key="6">
    <source>
        <dbReference type="RuleBase" id="RU003870"/>
    </source>
</evidence>
<comment type="caution">
    <text evidence="8">The sequence shown here is derived from an EMBL/GenBank/DDBJ whole genome shotgun (WGS) entry which is preliminary data.</text>
</comment>
<dbReference type="GO" id="GO:0003735">
    <property type="term" value="F:structural constituent of ribosome"/>
    <property type="evidence" value="ECO:0007669"/>
    <property type="project" value="UniProtKB-UniRule"/>
</dbReference>
<dbReference type="InterPro" id="IPR000702">
    <property type="entry name" value="Ribosomal_uL6-like"/>
</dbReference>
<keyword evidence="2 4" id="KW-0689">Ribosomal protein</keyword>
<evidence type="ECO:0000313" key="8">
    <source>
        <dbReference type="EMBL" id="OGG71382.1"/>
    </source>
</evidence>
<keyword evidence="4 6" id="KW-0699">rRNA-binding</keyword>
<dbReference type="PANTHER" id="PTHR11655">
    <property type="entry name" value="60S/50S RIBOSOMAL PROTEIN L6/L9"/>
    <property type="match status" value="1"/>
</dbReference>
<evidence type="ECO:0000256" key="4">
    <source>
        <dbReference type="HAMAP-Rule" id="MF_01365"/>
    </source>
</evidence>
<comment type="function">
    <text evidence="4 6">This protein binds to the 23S rRNA, and is important in its secondary structure. It is located near the subunit interface in the base of the L7/L12 stalk, and near the tRNA binding site of the peptidyltransferase center.</text>
</comment>
<keyword evidence="3 4" id="KW-0687">Ribonucleoprotein</keyword>
<reference evidence="8 9" key="1">
    <citation type="journal article" date="2016" name="Nat. Commun.">
        <title>Thousands of microbial genomes shed light on interconnected biogeochemical processes in an aquifer system.</title>
        <authorList>
            <person name="Anantharaman K."/>
            <person name="Brown C.T."/>
            <person name="Hug L.A."/>
            <person name="Sharon I."/>
            <person name="Castelle C.J."/>
            <person name="Probst A.J."/>
            <person name="Thomas B.C."/>
            <person name="Singh A."/>
            <person name="Wilkins M.J."/>
            <person name="Karaoz U."/>
            <person name="Brodie E.L."/>
            <person name="Williams K.H."/>
            <person name="Hubbard S.S."/>
            <person name="Banfield J.F."/>
        </authorList>
    </citation>
    <scope>NUCLEOTIDE SEQUENCE [LARGE SCALE GENOMIC DNA]</scope>
</reference>
<keyword evidence="4 6" id="KW-0694">RNA-binding</keyword>
<dbReference type="HAMAP" id="MF_01365_B">
    <property type="entry name" value="Ribosomal_uL6_B"/>
    <property type="match status" value="1"/>
</dbReference>